<reference evidence="3 4" key="2">
    <citation type="submission" date="2018-11" db="EMBL/GenBank/DDBJ databases">
        <authorList>
            <consortium name="Pathogen Informatics"/>
        </authorList>
    </citation>
    <scope>NUCLEOTIDE SEQUENCE [LARGE SCALE GENOMIC DNA]</scope>
</reference>
<evidence type="ECO:0000313" key="5">
    <source>
        <dbReference type="WBParaSite" id="ASIM_0001225601-mRNA-1"/>
    </source>
</evidence>
<dbReference type="Pfam" id="PF25527">
    <property type="entry name" value="GBD-like_ZMIZ1_ZMIZ2"/>
    <property type="match status" value="1"/>
</dbReference>
<evidence type="ECO:0000313" key="3">
    <source>
        <dbReference type="EMBL" id="VDK45653.1"/>
    </source>
</evidence>
<accession>A0A0M3JVK1</accession>
<keyword evidence="4" id="KW-1185">Reference proteome</keyword>
<dbReference type="WBParaSite" id="ASIM_0001225601-mRNA-1">
    <property type="protein sequence ID" value="ASIM_0001225601-mRNA-1"/>
    <property type="gene ID" value="ASIM_0001225601"/>
</dbReference>
<organism evidence="5">
    <name type="scientific">Anisakis simplex</name>
    <name type="common">Herring worm</name>
    <dbReference type="NCBI Taxonomy" id="6269"/>
    <lineage>
        <taxon>Eukaryota</taxon>
        <taxon>Metazoa</taxon>
        <taxon>Ecdysozoa</taxon>
        <taxon>Nematoda</taxon>
        <taxon>Chromadorea</taxon>
        <taxon>Rhabditida</taxon>
        <taxon>Spirurina</taxon>
        <taxon>Ascaridomorpha</taxon>
        <taxon>Ascaridoidea</taxon>
        <taxon>Anisakidae</taxon>
        <taxon>Anisakis</taxon>
        <taxon>Anisakis simplex complex</taxon>
    </lineage>
</organism>
<evidence type="ECO:0000259" key="2">
    <source>
        <dbReference type="Pfam" id="PF25527"/>
    </source>
</evidence>
<dbReference type="AlphaFoldDB" id="A0A0M3JVK1"/>
<sequence length="424" mass="47162">MGSATVSQQKQQQSAYPIDPTGARPGSFPSQTQANSMASMAQSPAYDQSCMTQGAACMPQSGYSIMHQQQQQMMMSQGSAMQMQYRSQQTYSTMQQMRMYGQQQQRAMLLHQQQQLANSAQSQPAAIYENGAMYPYGIPTATQRTPGMPGMSAMGTGTMCASTQMQRQMMIANGGGMMMMSPNGACMPPHQSYPPRVRNPPSVSPAYPQGTTAVPGYPQGQSMMIRAGPPMLYSQLQHEMTRQQVVAYSNPNAIMRPDPSDPNLRCMPSSQPSFPNEAKMAIPVEIVLRQFCLDHNATTSDYGFTLTQERFDSLRKGELDLQLKCFQHGDKKQLQQYNVWPTMPNRSTESSVKRLFKLNGNDARCDSNYLQITIKGTFAKHQRAKPLKHSEYLGRKNPIRGRKIALWIAKRKIYGLAGAQLPSD</sequence>
<protein>
    <submittedName>
        <fullName evidence="5">LD16921p (inferred by orthology to a D. melanogaster protein)</fullName>
    </submittedName>
</protein>
<dbReference type="Proteomes" id="UP000267096">
    <property type="component" value="Unassembled WGS sequence"/>
</dbReference>
<feature type="domain" description="ZMIZ1/ZMIZ2 GBD-like" evidence="2">
    <location>
        <begin position="283"/>
        <end position="342"/>
    </location>
</feature>
<reference evidence="5" key="1">
    <citation type="submission" date="2017-02" db="UniProtKB">
        <authorList>
            <consortium name="WormBaseParasite"/>
        </authorList>
    </citation>
    <scope>IDENTIFICATION</scope>
</reference>
<gene>
    <name evidence="3" type="ORF">ASIM_LOCUS11722</name>
</gene>
<proteinExistence type="predicted"/>
<feature type="compositionally biased region" description="Polar residues" evidence="1">
    <location>
        <begin position="1"/>
        <end position="15"/>
    </location>
</feature>
<evidence type="ECO:0000256" key="1">
    <source>
        <dbReference type="SAM" id="MobiDB-lite"/>
    </source>
</evidence>
<dbReference type="OrthoDB" id="10518986at2759"/>
<evidence type="ECO:0000313" key="4">
    <source>
        <dbReference type="Proteomes" id="UP000267096"/>
    </source>
</evidence>
<feature type="compositionally biased region" description="Polar residues" evidence="1">
    <location>
        <begin position="28"/>
        <end position="40"/>
    </location>
</feature>
<dbReference type="InterPro" id="IPR057847">
    <property type="entry name" value="ZMIZ1/ZMIZ2_GBD-like"/>
</dbReference>
<name>A0A0M3JVK1_ANISI</name>
<feature type="region of interest" description="Disordered" evidence="1">
    <location>
        <begin position="1"/>
        <end position="40"/>
    </location>
</feature>
<dbReference type="EMBL" id="UYRR01031096">
    <property type="protein sequence ID" value="VDK45653.1"/>
    <property type="molecule type" value="Genomic_DNA"/>
</dbReference>